<accession>A0A803PK67</accession>
<dbReference type="Proteomes" id="UP000596661">
    <property type="component" value="Chromosome 5"/>
</dbReference>
<organism evidence="2 3">
    <name type="scientific">Cannabis sativa</name>
    <name type="common">Hemp</name>
    <name type="synonym">Marijuana</name>
    <dbReference type="NCBI Taxonomy" id="3483"/>
    <lineage>
        <taxon>Eukaryota</taxon>
        <taxon>Viridiplantae</taxon>
        <taxon>Streptophyta</taxon>
        <taxon>Embryophyta</taxon>
        <taxon>Tracheophyta</taxon>
        <taxon>Spermatophyta</taxon>
        <taxon>Magnoliopsida</taxon>
        <taxon>eudicotyledons</taxon>
        <taxon>Gunneridae</taxon>
        <taxon>Pentapetalae</taxon>
        <taxon>rosids</taxon>
        <taxon>fabids</taxon>
        <taxon>Rosales</taxon>
        <taxon>Cannabaceae</taxon>
        <taxon>Cannabis</taxon>
    </lineage>
</organism>
<name>A0A803PK67_CANSA</name>
<dbReference type="EMBL" id="UZAU01000499">
    <property type="status" value="NOT_ANNOTATED_CDS"/>
    <property type="molecule type" value="Genomic_DNA"/>
</dbReference>
<proteinExistence type="predicted"/>
<feature type="chain" id="PRO_5031032316" evidence="1">
    <location>
        <begin position="20"/>
        <end position="106"/>
    </location>
</feature>
<evidence type="ECO:0000256" key="1">
    <source>
        <dbReference type="SAM" id="SignalP"/>
    </source>
</evidence>
<keyword evidence="3" id="KW-1185">Reference proteome</keyword>
<dbReference type="AlphaFoldDB" id="A0A803PK67"/>
<dbReference type="Gramene" id="evm.model.05.1140">
    <property type="protein sequence ID" value="cds.evm.model.05.1140"/>
    <property type="gene ID" value="evm.TU.05.1140"/>
</dbReference>
<reference evidence="2" key="2">
    <citation type="submission" date="2021-03" db="UniProtKB">
        <authorList>
            <consortium name="EnsemblPlants"/>
        </authorList>
    </citation>
    <scope>IDENTIFICATION</scope>
</reference>
<dbReference type="EnsemblPlants" id="evm.model.05.1140">
    <property type="protein sequence ID" value="cds.evm.model.05.1140"/>
    <property type="gene ID" value="evm.TU.05.1140"/>
</dbReference>
<keyword evidence="1" id="KW-0732">Signal</keyword>
<protein>
    <submittedName>
        <fullName evidence="2">Uncharacterized protein</fullName>
    </submittedName>
</protein>
<reference evidence="2" key="1">
    <citation type="submission" date="2018-11" db="EMBL/GenBank/DDBJ databases">
        <authorList>
            <person name="Grassa J C."/>
        </authorList>
    </citation>
    <scope>NUCLEOTIDE SEQUENCE [LARGE SCALE GENOMIC DNA]</scope>
</reference>
<evidence type="ECO:0000313" key="2">
    <source>
        <dbReference type="EnsemblPlants" id="cds.evm.model.05.1140"/>
    </source>
</evidence>
<sequence length="106" mass="11431">MASKLFLLLGTAIISSGSASGPIPLNGLLPGHRSAVPPSSSASSSSAFDKASYAARHPPSKVSFSTQILKIFMTLSMPPKLDRMKPWLIKFLESAALYRSWKRIQV</sequence>
<evidence type="ECO:0000313" key="3">
    <source>
        <dbReference type="Proteomes" id="UP000596661"/>
    </source>
</evidence>
<feature type="signal peptide" evidence="1">
    <location>
        <begin position="1"/>
        <end position="19"/>
    </location>
</feature>